<proteinExistence type="predicted"/>
<dbReference type="EMBL" id="BDSP01000036">
    <property type="protein sequence ID" value="GAX11193.1"/>
    <property type="molecule type" value="Genomic_DNA"/>
</dbReference>
<comment type="caution">
    <text evidence="1">The sequence shown here is derived from an EMBL/GenBank/DDBJ whole genome shotgun (WGS) entry which is preliminary data.</text>
</comment>
<accession>A0A1Z5JB16</accession>
<keyword evidence="2" id="KW-1185">Reference proteome</keyword>
<protein>
    <submittedName>
        <fullName evidence="1">Uncharacterized protein</fullName>
    </submittedName>
</protein>
<name>A0A1Z5JB16_FISSO</name>
<organism evidence="1 2">
    <name type="scientific">Fistulifera solaris</name>
    <name type="common">Oleaginous diatom</name>
    <dbReference type="NCBI Taxonomy" id="1519565"/>
    <lineage>
        <taxon>Eukaryota</taxon>
        <taxon>Sar</taxon>
        <taxon>Stramenopiles</taxon>
        <taxon>Ochrophyta</taxon>
        <taxon>Bacillariophyta</taxon>
        <taxon>Bacillariophyceae</taxon>
        <taxon>Bacillariophycidae</taxon>
        <taxon>Naviculales</taxon>
        <taxon>Naviculaceae</taxon>
        <taxon>Fistulifera</taxon>
    </lineage>
</organism>
<dbReference type="Proteomes" id="UP000198406">
    <property type="component" value="Unassembled WGS sequence"/>
</dbReference>
<sequence length="491" mass="56263">MESSWFEKIPVDDFDGVKKLLMTQLNATKWSRNMKFSRKTLSPLNVSHLMRFMYRTYGDLVWWDDDTFLMMRKLPTTVKSKFRKGSSNIDFAQHGKVYVYGMTKQSVAQAIEDILYLMDEKSDAVYIGRYNAGEARSVVPTTFITSRFLAEYMKVNPNRRLSFCCGCKLSVEESVALASHPEPLNVGLECTFVDQGRAFVEALARRTTHFGTIAAHERGMYSSFGYLFEIKSALANISLETTTWFFQDSQRRLPLSLPTKHLDYRVYDSIQLEENQSLAIVPQAITLRFELSLDPLFHTQFLHASGNLQELGIIYKGHDPLSLAQQAELLQAIRTNQNLYRLELGCLTILRPFWDDLLAVIASHKRLRAVVFRQERHQIDLEQVKSLIPFAQNQIHLDVTVKDRGPWLEVVREMRAVLAPVRLLNGAKAMTRESIDDRPAIFGAALTHHETSGSFSSLYPLLSVNSDMLCTLLGDLPPLETQRQRKRQRQL</sequence>
<reference evidence="1 2" key="1">
    <citation type="journal article" date="2015" name="Plant Cell">
        <title>Oil accumulation by the oleaginous diatom Fistulifera solaris as revealed by the genome and transcriptome.</title>
        <authorList>
            <person name="Tanaka T."/>
            <person name="Maeda Y."/>
            <person name="Veluchamy A."/>
            <person name="Tanaka M."/>
            <person name="Abida H."/>
            <person name="Marechal E."/>
            <person name="Bowler C."/>
            <person name="Muto M."/>
            <person name="Sunaga Y."/>
            <person name="Tanaka M."/>
            <person name="Yoshino T."/>
            <person name="Taniguchi T."/>
            <person name="Fukuda Y."/>
            <person name="Nemoto M."/>
            <person name="Matsumoto M."/>
            <person name="Wong P.S."/>
            <person name="Aburatani S."/>
            <person name="Fujibuchi W."/>
        </authorList>
    </citation>
    <scope>NUCLEOTIDE SEQUENCE [LARGE SCALE GENOMIC DNA]</scope>
    <source>
        <strain evidence="1 2">JPCC DA0580</strain>
    </source>
</reference>
<evidence type="ECO:0000313" key="1">
    <source>
        <dbReference type="EMBL" id="GAX11193.1"/>
    </source>
</evidence>
<dbReference type="AlphaFoldDB" id="A0A1Z5JB16"/>
<evidence type="ECO:0000313" key="2">
    <source>
        <dbReference type="Proteomes" id="UP000198406"/>
    </source>
</evidence>
<gene>
    <name evidence="1" type="ORF">FisN_9Hh289</name>
</gene>
<dbReference type="InParanoid" id="A0A1Z5JB16"/>